<gene>
    <name evidence="10" type="ORF">IQ217_01220</name>
</gene>
<dbReference type="PRINTS" id="PR00344">
    <property type="entry name" value="BCTRLSENSOR"/>
</dbReference>
<evidence type="ECO:0000256" key="3">
    <source>
        <dbReference type="ARBA" id="ARBA00022553"/>
    </source>
</evidence>
<evidence type="ECO:0000259" key="9">
    <source>
        <dbReference type="PROSITE" id="PS50109"/>
    </source>
</evidence>
<keyword evidence="3" id="KW-0597">Phosphoprotein</keyword>
<dbReference type="InterPro" id="IPR050736">
    <property type="entry name" value="Sensor_HK_Regulatory"/>
</dbReference>
<dbReference type="SUPFAM" id="SSF55874">
    <property type="entry name" value="ATPase domain of HSP90 chaperone/DNA topoisomerase II/histidine kinase"/>
    <property type="match status" value="1"/>
</dbReference>
<keyword evidence="8" id="KW-0812">Transmembrane</keyword>
<keyword evidence="8" id="KW-0472">Membrane</keyword>
<comment type="caution">
    <text evidence="10">The sequence shown here is derived from an EMBL/GenBank/DDBJ whole genome shotgun (WGS) entry which is preliminary data.</text>
</comment>
<dbReference type="PROSITE" id="PS50109">
    <property type="entry name" value="HIS_KIN"/>
    <property type="match status" value="1"/>
</dbReference>
<dbReference type="InterPro" id="IPR005467">
    <property type="entry name" value="His_kinase_dom"/>
</dbReference>
<dbReference type="SUPFAM" id="SSF47384">
    <property type="entry name" value="Homodimeric domain of signal transducing histidine kinase"/>
    <property type="match status" value="1"/>
</dbReference>
<keyword evidence="6" id="KW-0902">Two-component regulatory system</keyword>
<dbReference type="GO" id="GO:0016301">
    <property type="term" value="F:kinase activity"/>
    <property type="evidence" value="ECO:0007669"/>
    <property type="project" value="UniProtKB-KW"/>
</dbReference>
<proteinExistence type="predicted"/>
<dbReference type="EMBL" id="JADEVV010000002">
    <property type="protein sequence ID" value="MBE9252493.1"/>
    <property type="molecule type" value="Genomic_DNA"/>
</dbReference>
<dbReference type="CDD" id="cd18773">
    <property type="entry name" value="PDC1_HK_sensor"/>
    <property type="match status" value="1"/>
</dbReference>
<evidence type="ECO:0000256" key="8">
    <source>
        <dbReference type="SAM" id="Phobius"/>
    </source>
</evidence>
<dbReference type="PANTHER" id="PTHR43711">
    <property type="entry name" value="TWO-COMPONENT HISTIDINE KINASE"/>
    <property type="match status" value="1"/>
</dbReference>
<comment type="catalytic activity">
    <reaction evidence="1">
        <text>ATP + protein L-histidine = ADP + protein N-phospho-L-histidine.</text>
        <dbReference type="EC" id="2.7.13.3"/>
    </reaction>
</comment>
<reference evidence="10 11" key="1">
    <citation type="submission" date="2020-10" db="EMBL/GenBank/DDBJ databases">
        <authorList>
            <person name="Castelo-Branco R."/>
            <person name="Eusebio N."/>
            <person name="Adriana R."/>
            <person name="Vieira A."/>
            <person name="Brugerolle De Fraissinette N."/>
            <person name="Rezende De Castro R."/>
            <person name="Schneider M.P."/>
            <person name="Vasconcelos V."/>
            <person name="Leao P.N."/>
        </authorList>
    </citation>
    <scope>NUCLEOTIDE SEQUENCE [LARGE SCALE GENOMIC DNA]</scope>
    <source>
        <strain evidence="10 11">LEGE 00031</strain>
    </source>
</reference>
<feature type="coiled-coil region" evidence="7">
    <location>
        <begin position="537"/>
        <end position="592"/>
    </location>
</feature>
<accession>A0ABR9VMB6</accession>
<keyword evidence="4" id="KW-0808">Transferase</keyword>
<evidence type="ECO:0000256" key="5">
    <source>
        <dbReference type="ARBA" id="ARBA00022777"/>
    </source>
</evidence>
<dbReference type="RefSeq" id="WP_194018620.1">
    <property type="nucleotide sequence ID" value="NZ_JADEVV010000002.1"/>
</dbReference>
<evidence type="ECO:0000313" key="11">
    <source>
        <dbReference type="Proteomes" id="UP000658720"/>
    </source>
</evidence>
<dbReference type="CDD" id="cd16922">
    <property type="entry name" value="HATPase_EvgS-ArcB-TorS-like"/>
    <property type="match status" value="1"/>
</dbReference>
<feature type="domain" description="Histidine kinase" evidence="9">
    <location>
        <begin position="606"/>
        <end position="832"/>
    </location>
</feature>
<dbReference type="PANTHER" id="PTHR43711:SF26">
    <property type="entry name" value="SENSOR HISTIDINE KINASE RCSC"/>
    <property type="match status" value="1"/>
</dbReference>
<sequence length="996" mass="110897">MGKFPNLLQKYWLLPCLLLAGYGGNYFKLHIFFGVDFLFGSIATLLVLVYCGLPWGLVSAAIAGSHTLIIWRHGYGILIIMLEALVVGLMLRRRQTNLVLVNSLFWLLIGMPLVYIFYRWGLDMTPVTTGLITLKQAANGIFNSLIASFLITGFGLPKQNLSPLKGPAFFAWKKISFEQTLFNLLVAFIFFPLLFITVFNGQEAFLQMEKQTVQELTTLSIPIKNSVEDWYQIHLEGAEVFATKISPLVAEINQGNGAQLPALNLMTQTMQTAFAGFSNIYVGDRQGKIIASSPESNEVGESRLGLIQAEKMTGFSSPPKIQISPLHRTNVNINPHIAITIPLVVKNSLEGFFNASLNLAKTKELLYADRVTKELNITLINGQNQVIASTIDDLLPLESYQPFQGGNPRDLNPSTYHWYPDKPANPTLRWRNSYYYHILSLDKINDWQLVIGLPARQSIEKLQIQSVQKLGLLLFLSLVGLVIAISVSKRVANPLLTLAKITTDIPAKLQYQGLTPIALHSEVSEVITLNENFNEMLITLQNQFKTIKQARDNLEVRVAERTNTLIMINKQLAGEIEERQRIEVKLREAKENAELASGIKSEFLANISHEIRTPMNAILGFCDLLLQKDLSLSQTKNYLNAIGSSSKVLLALIDDILDISKIEAGKLVINLEPVDLRTIVREIKQIFDYKAESKGLLLTIQVDETLSQAIYFDAVRLRQILFNLVGNALKFTEEGQVFIYIGVEDIRSRSQGTYISLAIEVTDTGIGIAPEDQARIFDVFTQSQGQSTRKYGGTGLGLTITKRLTSLLGGEISLFSRPGEGSTFILRFPAVRLVENLPESGFSPGHGVHSDGHLGAIASNNATERFLSARAGDMAPNDKRSINQSGSGQYSPMAVPLMDQARRQQLISLLAQEETNVWSTLRHTLVSRQLRNFGDRLASWGTEYGWDDLEAYGQGIIQALEDFDSRRLEQLMGQFPQYRASLTEIAAGVDSRHTAE</sequence>
<feature type="transmembrane region" description="Helical" evidence="8">
    <location>
        <begin position="12"/>
        <end position="31"/>
    </location>
</feature>
<dbReference type="Pfam" id="PF00512">
    <property type="entry name" value="HisKA"/>
    <property type="match status" value="1"/>
</dbReference>
<organism evidence="10 11">
    <name type="scientific">Synechocystis salina LEGE 00031</name>
    <dbReference type="NCBI Taxonomy" id="1828736"/>
    <lineage>
        <taxon>Bacteria</taxon>
        <taxon>Bacillati</taxon>
        <taxon>Cyanobacteriota</taxon>
        <taxon>Cyanophyceae</taxon>
        <taxon>Synechococcales</taxon>
        <taxon>Merismopediaceae</taxon>
        <taxon>Synechocystis</taxon>
    </lineage>
</organism>
<keyword evidence="5 10" id="KW-0418">Kinase</keyword>
<dbReference type="InterPro" id="IPR036890">
    <property type="entry name" value="HATPase_C_sf"/>
</dbReference>
<evidence type="ECO:0000256" key="6">
    <source>
        <dbReference type="ARBA" id="ARBA00023012"/>
    </source>
</evidence>
<evidence type="ECO:0000256" key="1">
    <source>
        <dbReference type="ARBA" id="ARBA00000085"/>
    </source>
</evidence>
<dbReference type="InterPro" id="IPR003594">
    <property type="entry name" value="HATPase_dom"/>
</dbReference>
<evidence type="ECO:0000256" key="7">
    <source>
        <dbReference type="SAM" id="Coils"/>
    </source>
</evidence>
<dbReference type="Gene3D" id="3.30.565.10">
    <property type="entry name" value="Histidine kinase-like ATPase, C-terminal domain"/>
    <property type="match status" value="1"/>
</dbReference>
<dbReference type="SMART" id="SM00388">
    <property type="entry name" value="HisKA"/>
    <property type="match status" value="1"/>
</dbReference>
<protein>
    <recommendedName>
        <fullName evidence="2">histidine kinase</fullName>
        <ecNumber evidence="2">2.7.13.3</ecNumber>
    </recommendedName>
</protein>
<dbReference type="InterPro" id="IPR004358">
    <property type="entry name" value="Sig_transdc_His_kin-like_C"/>
</dbReference>
<feature type="transmembrane region" description="Helical" evidence="8">
    <location>
        <begin position="98"/>
        <end position="118"/>
    </location>
</feature>
<dbReference type="SMART" id="SM00387">
    <property type="entry name" value="HATPase_c"/>
    <property type="match status" value="1"/>
</dbReference>
<dbReference type="Proteomes" id="UP000658720">
    <property type="component" value="Unassembled WGS sequence"/>
</dbReference>
<evidence type="ECO:0000256" key="2">
    <source>
        <dbReference type="ARBA" id="ARBA00012438"/>
    </source>
</evidence>
<dbReference type="CDD" id="cd00082">
    <property type="entry name" value="HisKA"/>
    <property type="match status" value="1"/>
</dbReference>
<feature type="transmembrane region" description="Helical" evidence="8">
    <location>
        <begin position="37"/>
        <end position="63"/>
    </location>
</feature>
<feature type="transmembrane region" description="Helical" evidence="8">
    <location>
        <begin position="470"/>
        <end position="488"/>
    </location>
</feature>
<dbReference type="Gene3D" id="1.10.287.130">
    <property type="match status" value="1"/>
</dbReference>
<evidence type="ECO:0000313" key="10">
    <source>
        <dbReference type="EMBL" id="MBE9252493.1"/>
    </source>
</evidence>
<dbReference type="Pfam" id="PF02518">
    <property type="entry name" value="HATPase_c"/>
    <property type="match status" value="1"/>
</dbReference>
<feature type="transmembrane region" description="Helical" evidence="8">
    <location>
        <begin position="181"/>
        <end position="201"/>
    </location>
</feature>
<dbReference type="EC" id="2.7.13.3" evidence="2"/>
<dbReference type="InterPro" id="IPR003661">
    <property type="entry name" value="HisK_dim/P_dom"/>
</dbReference>
<name>A0ABR9VMB6_9SYNC</name>
<feature type="transmembrane region" description="Helical" evidence="8">
    <location>
        <begin position="75"/>
        <end position="92"/>
    </location>
</feature>
<keyword evidence="8" id="KW-1133">Transmembrane helix</keyword>
<evidence type="ECO:0000256" key="4">
    <source>
        <dbReference type="ARBA" id="ARBA00022679"/>
    </source>
</evidence>
<dbReference type="InterPro" id="IPR036097">
    <property type="entry name" value="HisK_dim/P_sf"/>
</dbReference>
<keyword evidence="7" id="KW-0175">Coiled coil</keyword>
<keyword evidence="11" id="KW-1185">Reference proteome</keyword>